<dbReference type="WBParaSite" id="PDA_v2.g7645.t1">
    <property type="protein sequence ID" value="PDA_v2.g7645.t1"/>
    <property type="gene ID" value="PDA_v2.g7645"/>
</dbReference>
<evidence type="ECO:0000256" key="1">
    <source>
        <dbReference type="ARBA" id="ARBA00022722"/>
    </source>
</evidence>
<dbReference type="GO" id="GO:0000175">
    <property type="term" value="F:3'-5'-RNA exonuclease activity"/>
    <property type="evidence" value="ECO:0007669"/>
    <property type="project" value="InterPro"/>
</dbReference>
<sequence>MSLYAPALINYLKQLVNDPMLLFTFNSPFDAFPSAAPKENSKAMALFESLKQRPIPVCGSELVPMVAKNLLEYFEKQLHPFITGIYASPDIALEKETAGAPLTNMPCEAGFGFIDHLFTTKPNMTTYNRSALMVAAKNKLFEYIVKLPEEKQQEMYAKACSNKNLSAKLAAEKSQQIHRENVEKIEKQALSQANDKQKKEAQRKKIAVDLRECGFWLTVEEMDQALLNIPRTAALKNVKANIRFRKAVWTPKFEPKNLLQFTYQKHTYTYEELVCNLKAVIVADYSRPESDTDSAPDSEED</sequence>
<dbReference type="Proteomes" id="UP000887578">
    <property type="component" value="Unplaced"/>
</dbReference>
<evidence type="ECO:0000313" key="2">
    <source>
        <dbReference type="Proteomes" id="UP000887578"/>
    </source>
</evidence>
<reference evidence="3" key="1">
    <citation type="submission" date="2022-11" db="UniProtKB">
        <authorList>
            <consortium name="WormBaseParasite"/>
        </authorList>
    </citation>
    <scope>IDENTIFICATION</scope>
</reference>
<name>A0A914R7S8_9BILA</name>
<evidence type="ECO:0000313" key="3">
    <source>
        <dbReference type="WBParaSite" id="PDA_v2.g7645.t1"/>
    </source>
</evidence>
<dbReference type="AlphaFoldDB" id="A0A914R7S8"/>
<accession>A0A914R7S8</accession>
<dbReference type="PANTHER" id="PTHR11046:SF25">
    <property type="match status" value="1"/>
</dbReference>
<keyword evidence="1" id="KW-0378">Hydrolase</keyword>
<organism evidence="2 3">
    <name type="scientific">Panagrolaimus davidi</name>
    <dbReference type="NCBI Taxonomy" id="227884"/>
    <lineage>
        <taxon>Eukaryota</taxon>
        <taxon>Metazoa</taxon>
        <taxon>Ecdysozoa</taxon>
        <taxon>Nematoda</taxon>
        <taxon>Chromadorea</taxon>
        <taxon>Rhabditida</taxon>
        <taxon>Tylenchina</taxon>
        <taxon>Panagrolaimomorpha</taxon>
        <taxon>Panagrolaimoidea</taxon>
        <taxon>Panagrolaimidae</taxon>
        <taxon>Panagrolaimus</taxon>
    </lineage>
</organism>
<keyword evidence="1" id="KW-0540">Nuclease</keyword>
<dbReference type="InterPro" id="IPR022894">
    <property type="entry name" value="Oligoribonuclease"/>
</dbReference>
<protein>
    <submittedName>
        <fullName evidence="3">Uncharacterized protein</fullName>
    </submittedName>
</protein>
<dbReference type="PANTHER" id="PTHR11046">
    <property type="entry name" value="OLIGORIBONUCLEASE, MITOCHONDRIAL"/>
    <property type="match status" value="1"/>
</dbReference>
<proteinExistence type="predicted"/>
<keyword evidence="2" id="KW-1185">Reference proteome</keyword>